<comment type="caution">
    <text evidence="1">The sequence shown here is derived from an EMBL/GenBank/DDBJ whole genome shotgun (WGS) entry which is preliminary data.</text>
</comment>
<evidence type="ECO:0000313" key="2">
    <source>
        <dbReference type="Proteomes" id="UP000287247"/>
    </source>
</evidence>
<sequence length="69" mass="8251">MDIKSKYQVKVNNLVRKQDLPELPKELRKDFEDFCNSIFVEDHYNCFGLNNHTLKGDLRGYRAFRNSLE</sequence>
<dbReference type="AlphaFoldDB" id="A0A401III7"/>
<evidence type="ECO:0000313" key="1">
    <source>
        <dbReference type="EMBL" id="GBF81049.1"/>
    </source>
</evidence>
<organism evidence="1 2">
    <name type="scientific">Aphanothece sacrum FPU1</name>
    <dbReference type="NCBI Taxonomy" id="1920663"/>
    <lineage>
        <taxon>Bacteria</taxon>
        <taxon>Bacillati</taxon>
        <taxon>Cyanobacteriota</taxon>
        <taxon>Cyanophyceae</taxon>
        <taxon>Oscillatoriophycideae</taxon>
        <taxon>Chroococcales</taxon>
        <taxon>Aphanothecaceae</taxon>
        <taxon>Aphanothece</taxon>
    </lineage>
</organism>
<dbReference type="Proteomes" id="UP000287247">
    <property type="component" value="Unassembled WGS sequence"/>
</dbReference>
<dbReference type="EMBL" id="BDQK01000013">
    <property type="protein sequence ID" value="GBF81049.1"/>
    <property type="molecule type" value="Genomic_DNA"/>
</dbReference>
<proteinExistence type="predicted"/>
<name>A0A401III7_APHSA</name>
<protein>
    <submittedName>
        <fullName evidence="1">Uncharacterized protein</fullName>
    </submittedName>
</protein>
<accession>A0A401III7</accession>
<reference evidence="2" key="1">
    <citation type="submission" date="2017-05" db="EMBL/GenBank/DDBJ databases">
        <title>Physiological properties and genetic analysis related to exopolysaccharide production of fresh-water unicellular cyanobacterium Aphanothece sacrum, Suizenji Nori, that has been cultured as a food source in Japan.</title>
        <authorList>
            <person name="Kanesaki Y."/>
            <person name="Yoshikawa S."/>
            <person name="Ohki K."/>
        </authorList>
    </citation>
    <scope>NUCLEOTIDE SEQUENCE [LARGE SCALE GENOMIC DNA]</scope>
    <source>
        <strain evidence="2">FPU1</strain>
    </source>
</reference>
<keyword evidence="2" id="KW-1185">Reference proteome</keyword>
<gene>
    <name evidence="1" type="ORF">AsFPU1_2458</name>
</gene>